<evidence type="ECO:0000256" key="8">
    <source>
        <dbReference type="ARBA" id="ARBA00022741"/>
    </source>
</evidence>
<evidence type="ECO:0000256" key="3">
    <source>
        <dbReference type="ARBA" id="ARBA00011245"/>
    </source>
</evidence>
<comment type="caution">
    <text evidence="17">The sequence shown here is derived from an EMBL/GenBank/DDBJ whole genome shotgun (WGS) entry which is preliminary data.</text>
</comment>
<dbReference type="GO" id="GO:0005978">
    <property type="term" value="P:glycogen biosynthetic process"/>
    <property type="evidence" value="ECO:0007669"/>
    <property type="project" value="UniProtKB-UniPathway"/>
</dbReference>
<keyword evidence="8" id="KW-0547">Nucleotide-binding</keyword>
<evidence type="ECO:0000256" key="7">
    <source>
        <dbReference type="ARBA" id="ARBA00022679"/>
    </source>
</evidence>
<keyword evidence="7" id="KW-0808">Transferase</keyword>
<keyword evidence="12" id="KW-0119">Carbohydrate metabolism</keyword>
<keyword evidence="10" id="KW-0067">ATP-binding</keyword>
<keyword evidence="11" id="KW-0320">Glycogen biosynthesis</keyword>
<name>A0A495XS60_9MICO</name>
<protein>
    <recommendedName>
        <fullName evidence="5">Maltokinase</fullName>
        <ecNumber evidence="4">2.7.1.175</ecNumber>
    </recommendedName>
    <alternativeName>
        <fullName evidence="13">Maltose-1-phosphate synthase</fullName>
    </alternativeName>
</protein>
<dbReference type="SUPFAM" id="SSF56112">
    <property type="entry name" value="Protein kinase-like (PK-like)"/>
    <property type="match status" value="1"/>
</dbReference>
<dbReference type="EC" id="2.7.1.175" evidence="4"/>
<comment type="pathway">
    <text evidence="1">Glycan biosynthesis; glycogen biosynthesis.</text>
</comment>
<evidence type="ECO:0000256" key="10">
    <source>
        <dbReference type="ARBA" id="ARBA00022840"/>
    </source>
</evidence>
<comment type="catalytic activity">
    <reaction evidence="14">
        <text>D-maltose + ATP = alpha-maltose 1-phosphate + ADP + H(+)</text>
        <dbReference type="Rhea" id="RHEA:31915"/>
        <dbReference type="ChEBI" id="CHEBI:15378"/>
        <dbReference type="ChEBI" id="CHEBI:17306"/>
        <dbReference type="ChEBI" id="CHEBI:30616"/>
        <dbReference type="ChEBI" id="CHEBI:63576"/>
        <dbReference type="ChEBI" id="CHEBI:456216"/>
        <dbReference type="EC" id="2.7.1.175"/>
    </reaction>
</comment>
<keyword evidence="9" id="KW-0418">Kinase</keyword>
<reference evidence="17 18" key="1">
    <citation type="submission" date="2018-10" db="EMBL/GenBank/DDBJ databases">
        <title>Sequencing the genomes of 1000 actinobacteria strains.</title>
        <authorList>
            <person name="Klenk H.-P."/>
        </authorList>
    </citation>
    <scope>NUCLEOTIDE SEQUENCE [LARGE SCALE GENOMIC DNA]</scope>
    <source>
        <strain evidence="17 18">DSM 44267</strain>
    </source>
</reference>
<evidence type="ECO:0000259" key="16">
    <source>
        <dbReference type="Pfam" id="PF18085"/>
    </source>
</evidence>
<comment type="subunit">
    <text evidence="3">Monomer.</text>
</comment>
<evidence type="ECO:0000256" key="4">
    <source>
        <dbReference type="ARBA" id="ARBA00011962"/>
    </source>
</evidence>
<evidence type="ECO:0000259" key="15">
    <source>
        <dbReference type="Pfam" id="PF01636"/>
    </source>
</evidence>
<organism evidence="17 18">
    <name type="scientific">Terracoccus luteus</name>
    <dbReference type="NCBI Taxonomy" id="53356"/>
    <lineage>
        <taxon>Bacteria</taxon>
        <taxon>Bacillati</taxon>
        <taxon>Actinomycetota</taxon>
        <taxon>Actinomycetes</taxon>
        <taxon>Micrococcales</taxon>
        <taxon>Intrasporangiaceae</taxon>
        <taxon>Terracoccus</taxon>
    </lineage>
</organism>
<dbReference type="InterPro" id="IPR040999">
    <property type="entry name" value="Mak_N_cap"/>
</dbReference>
<evidence type="ECO:0000256" key="9">
    <source>
        <dbReference type="ARBA" id="ARBA00022777"/>
    </source>
</evidence>
<evidence type="ECO:0000256" key="2">
    <source>
        <dbReference type="ARBA" id="ARBA00006219"/>
    </source>
</evidence>
<keyword evidence="18" id="KW-1185">Reference proteome</keyword>
<keyword evidence="6" id="KW-0321">Glycogen metabolism</keyword>
<dbReference type="GO" id="GO:0016301">
    <property type="term" value="F:kinase activity"/>
    <property type="evidence" value="ECO:0007669"/>
    <property type="project" value="UniProtKB-KW"/>
</dbReference>
<gene>
    <name evidence="17" type="ORF">DFJ68_0802</name>
</gene>
<dbReference type="UniPathway" id="UPA00164"/>
<evidence type="ECO:0000256" key="5">
    <source>
        <dbReference type="ARBA" id="ARBA00013882"/>
    </source>
</evidence>
<sequence length="482" mass="51097">MAIVHKGASLTPGKVEMVTTWMPRQRWYAGKGHVPQLHRVGGFRFEDPAGEVGVETLLLADTAASPAVVYQVPLTYRSEPLEGAEHALLGTMEHSVLGTRYVYDGPHDPVYTAGLVETVLGAGVSDDAQAGLGSNAPAVGSTTRLLSGRVSSSAVLTGEQSNTSVICRMAHEEGGAAEPLIVKVFRTLQDGDNPDVVVQSALTEAGSPHVPAAFGHLSGAWDSPTGEGTERGHLAFAQEFIPGVEDAWRVALVSAAAGDDFTARARDLGVVTAQIHAALAECLPTQDAGDDTADRLTASMRERYSAAAALVPELAADADAVERVVDTVRRVHLPRLQRIHGDYHLGQVLDVSERGWVALDFEGEPLRPLAERVLPDLTHRDVAGMLRSFDYAAGSVHLADPGVDASAWAAGCRDAFLEGYASVAGSPTTDDEALTRALELDKALYEVVYEARNRPTWLPIPLTAVGRLLGRDSTSTDAKEAP</sequence>
<dbReference type="Pfam" id="PF18085">
    <property type="entry name" value="Mak_N_cap"/>
    <property type="match status" value="1"/>
</dbReference>
<feature type="domain" description="Maltokinase N-terminal cap" evidence="16">
    <location>
        <begin position="21"/>
        <end position="108"/>
    </location>
</feature>
<dbReference type="OrthoDB" id="3787729at2"/>
<evidence type="ECO:0000256" key="1">
    <source>
        <dbReference type="ARBA" id="ARBA00004964"/>
    </source>
</evidence>
<dbReference type="EMBL" id="RBXT01000001">
    <property type="protein sequence ID" value="RKT77381.1"/>
    <property type="molecule type" value="Genomic_DNA"/>
</dbReference>
<evidence type="ECO:0000256" key="13">
    <source>
        <dbReference type="ARBA" id="ARBA00031251"/>
    </source>
</evidence>
<accession>A0A495XS60</accession>
<evidence type="ECO:0000313" key="18">
    <source>
        <dbReference type="Proteomes" id="UP000278440"/>
    </source>
</evidence>
<evidence type="ECO:0000256" key="11">
    <source>
        <dbReference type="ARBA" id="ARBA00023056"/>
    </source>
</evidence>
<evidence type="ECO:0000256" key="12">
    <source>
        <dbReference type="ARBA" id="ARBA00023277"/>
    </source>
</evidence>
<evidence type="ECO:0000313" key="17">
    <source>
        <dbReference type="EMBL" id="RKT77381.1"/>
    </source>
</evidence>
<dbReference type="Gene3D" id="3.90.1200.10">
    <property type="match status" value="1"/>
</dbReference>
<evidence type="ECO:0000256" key="14">
    <source>
        <dbReference type="ARBA" id="ARBA00049067"/>
    </source>
</evidence>
<dbReference type="Proteomes" id="UP000278440">
    <property type="component" value="Unassembled WGS sequence"/>
</dbReference>
<feature type="domain" description="Aminoglycoside phosphotransferase" evidence="15">
    <location>
        <begin position="200"/>
        <end position="371"/>
    </location>
</feature>
<comment type="similarity">
    <text evidence="2">Belongs to the aminoglycoside phosphotransferase family.</text>
</comment>
<dbReference type="RefSeq" id="WP_121031221.1">
    <property type="nucleotide sequence ID" value="NZ_RBXT01000001.1"/>
</dbReference>
<proteinExistence type="inferred from homology"/>
<dbReference type="InterPro" id="IPR011009">
    <property type="entry name" value="Kinase-like_dom_sf"/>
</dbReference>
<evidence type="ECO:0000256" key="6">
    <source>
        <dbReference type="ARBA" id="ARBA00022600"/>
    </source>
</evidence>
<dbReference type="Pfam" id="PF01636">
    <property type="entry name" value="APH"/>
    <property type="match status" value="1"/>
</dbReference>
<dbReference type="GO" id="GO:0005524">
    <property type="term" value="F:ATP binding"/>
    <property type="evidence" value="ECO:0007669"/>
    <property type="project" value="UniProtKB-KW"/>
</dbReference>
<dbReference type="AlphaFoldDB" id="A0A495XS60"/>
<dbReference type="InterPro" id="IPR002575">
    <property type="entry name" value="Aminoglycoside_PTrfase"/>
</dbReference>